<feature type="domain" description="Glycosyltransferase 2-like" evidence="1">
    <location>
        <begin position="7"/>
        <end position="166"/>
    </location>
</feature>
<name>A0A1H3SL79_9ACTN</name>
<dbReference type="InterPro" id="IPR001173">
    <property type="entry name" value="Glyco_trans_2-like"/>
</dbReference>
<proteinExistence type="predicted"/>
<dbReference type="OrthoDB" id="2676521at2"/>
<organism evidence="2 3">
    <name type="scientific">Micromonospora pattaloongensis</name>
    <dbReference type="NCBI Taxonomy" id="405436"/>
    <lineage>
        <taxon>Bacteria</taxon>
        <taxon>Bacillati</taxon>
        <taxon>Actinomycetota</taxon>
        <taxon>Actinomycetes</taxon>
        <taxon>Micromonosporales</taxon>
        <taxon>Micromonosporaceae</taxon>
        <taxon>Micromonospora</taxon>
    </lineage>
</organism>
<sequence>MPSVLAVVPIHNVRRYLPECLDSLARQSHHALDVVLVDDGSTDDSAEIAQRWVERDRRFRLIRQPNRGLGAARNAGLRAGHGDYLTFVDSDDVLPPTALEVLVGALERTGSDFASGNVGLLTSRGVRQSPLHRGTHRTTRLGIALREQRNLVYDRLACNKVFRRSFWQRHGLRFPEGVRYEDIPVTVPAYALARAVDVIELPVYYWRQREAGAEPSISQRQNELRNVVDRFAAVESARRALAGIGEGAMKDWYDETALQSDLRMFLHLLPDVGDVYRQMFLDLAADYLAGVDARVLDRLPPPLRVAWRLVQRRMIPELLTVVSASRDSAVLPVVRRGRRHYQALPYLDAGRAELPRELYRVADPMRTQVHELRWHAGRLRVRGHAYDPATGAARPWSSLRGLWLRDEPRRRRRVVSPSLPRRSPDAPTLPPRYAWSGFQVSIDPAVLRVRRRWVEQSWRVVAAAIGPAGLQRRPMGVGEIPPPLPAAWVAPDVRVVPLVRDRSLRLVVERWRVRATSCRRDGDHLVVAGESAAPADPDAALWLCRAPGVPWRRYPVTPDGPGTRFTARIPLADVTAGASDGGAPVGAVGDEWLVEFAAGDEARALPVSAGYLSYAAVAAARTVLAEPGDAGVLWIRSLPAGPLLARVRGAPAALLLSGPPPPTRPGFELVLRFRDETPARPAPPDRVLPVRLGPAGWRATLRCEPDGGPLAAGHWWLLQRPAGPDTRGGACDLPVTLRARERLPARSAGARLWLEPDRHRRLVLRVAG</sequence>
<keyword evidence="2" id="KW-0808">Transferase</keyword>
<dbReference type="Proteomes" id="UP000242415">
    <property type="component" value="Unassembled WGS sequence"/>
</dbReference>
<dbReference type="STRING" id="405436.SAMN05444365_11250"/>
<dbReference type="CDD" id="cd00761">
    <property type="entry name" value="Glyco_tranf_GTA_type"/>
    <property type="match status" value="1"/>
</dbReference>
<reference evidence="3" key="1">
    <citation type="submission" date="2016-10" db="EMBL/GenBank/DDBJ databases">
        <authorList>
            <person name="Varghese N."/>
            <person name="Submissions S."/>
        </authorList>
    </citation>
    <scope>NUCLEOTIDE SEQUENCE [LARGE SCALE GENOMIC DNA]</scope>
    <source>
        <strain evidence="3">DSM 45245</strain>
    </source>
</reference>
<dbReference type="RefSeq" id="WP_091561551.1">
    <property type="nucleotide sequence ID" value="NZ_FNPH01000012.1"/>
</dbReference>
<evidence type="ECO:0000313" key="3">
    <source>
        <dbReference type="Proteomes" id="UP000242415"/>
    </source>
</evidence>
<dbReference type="PANTHER" id="PTHR22916:SF3">
    <property type="entry name" value="UDP-GLCNAC:BETAGAL BETA-1,3-N-ACETYLGLUCOSAMINYLTRANSFERASE-LIKE PROTEIN 1"/>
    <property type="match status" value="1"/>
</dbReference>
<keyword evidence="3" id="KW-1185">Reference proteome</keyword>
<dbReference type="AlphaFoldDB" id="A0A1H3SL79"/>
<gene>
    <name evidence="2" type="ORF">SAMN05444365_11250</name>
</gene>
<dbReference type="Pfam" id="PF00535">
    <property type="entry name" value="Glycos_transf_2"/>
    <property type="match status" value="1"/>
</dbReference>
<evidence type="ECO:0000313" key="2">
    <source>
        <dbReference type="EMBL" id="SDZ38335.1"/>
    </source>
</evidence>
<accession>A0A1H3SL79</accession>
<dbReference type="PANTHER" id="PTHR22916">
    <property type="entry name" value="GLYCOSYLTRANSFERASE"/>
    <property type="match status" value="1"/>
</dbReference>
<dbReference type="InterPro" id="IPR029044">
    <property type="entry name" value="Nucleotide-diphossugar_trans"/>
</dbReference>
<dbReference type="Gene3D" id="3.90.550.10">
    <property type="entry name" value="Spore Coat Polysaccharide Biosynthesis Protein SpsA, Chain A"/>
    <property type="match status" value="1"/>
</dbReference>
<protein>
    <submittedName>
        <fullName evidence="2">CDP-glycerol glycerophosphotransferase</fullName>
    </submittedName>
</protein>
<dbReference type="SUPFAM" id="SSF53448">
    <property type="entry name" value="Nucleotide-diphospho-sugar transferases"/>
    <property type="match status" value="1"/>
</dbReference>
<dbReference type="EMBL" id="FNPH01000012">
    <property type="protein sequence ID" value="SDZ38335.1"/>
    <property type="molecule type" value="Genomic_DNA"/>
</dbReference>
<evidence type="ECO:0000259" key="1">
    <source>
        <dbReference type="Pfam" id="PF00535"/>
    </source>
</evidence>
<dbReference type="GO" id="GO:0016758">
    <property type="term" value="F:hexosyltransferase activity"/>
    <property type="evidence" value="ECO:0007669"/>
    <property type="project" value="UniProtKB-ARBA"/>
</dbReference>